<evidence type="ECO:0000313" key="8">
    <source>
        <dbReference type="Proteomes" id="UP000001412"/>
    </source>
</evidence>
<dbReference type="AlphaFoldDB" id="Q896Q5"/>
<dbReference type="InterPro" id="IPR037171">
    <property type="entry name" value="NagB/RpiA_transferase-like"/>
</dbReference>
<dbReference type="InterPro" id="IPR051054">
    <property type="entry name" value="SorC_transcr_regulators"/>
</dbReference>
<organism evidence="7 8">
    <name type="scientific">Clostridium tetani (strain Massachusetts / E88)</name>
    <dbReference type="NCBI Taxonomy" id="212717"/>
    <lineage>
        <taxon>Bacteria</taxon>
        <taxon>Bacillati</taxon>
        <taxon>Bacillota</taxon>
        <taxon>Clostridia</taxon>
        <taxon>Eubacteriales</taxon>
        <taxon>Clostridiaceae</taxon>
        <taxon>Clostridium</taxon>
    </lineage>
</organism>
<dbReference type="SUPFAM" id="SSF88659">
    <property type="entry name" value="Sigma3 and sigma4 domains of RNA polymerase sigma factors"/>
    <property type="match status" value="1"/>
</dbReference>
<evidence type="ECO:0000259" key="5">
    <source>
        <dbReference type="Pfam" id="PF04198"/>
    </source>
</evidence>
<dbReference type="STRING" id="212717.CTC_00943"/>
<dbReference type="Pfam" id="PF04198">
    <property type="entry name" value="Sugar-bind"/>
    <property type="match status" value="1"/>
</dbReference>
<accession>Q896Q5</accession>
<proteinExistence type="inferred from homology"/>
<evidence type="ECO:0000256" key="4">
    <source>
        <dbReference type="ARBA" id="ARBA00023163"/>
    </source>
</evidence>
<dbReference type="GO" id="GO:0003700">
    <property type="term" value="F:DNA-binding transcription factor activity"/>
    <property type="evidence" value="ECO:0007669"/>
    <property type="project" value="InterPro"/>
</dbReference>
<gene>
    <name evidence="7" type="ordered locus">CTC_00943</name>
</gene>
<reference evidence="7 8" key="1">
    <citation type="journal article" date="2003" name="Proc. Natl. Acad. Sci. U.S.A.">
        <title>The genome sequence of Clostridium tetani, the causative agent of tetanus disease.</title>
        <authorList>
            <person name="Brueggemann H."/>
            <person name="Baumer S."/>
            <person name="Fricke W.F."/>
            <person name="Wiezer A."/>
            <person name="Liesegang H."/>
            <person name="Decker I."/>
            <person name="Herzberg C."/>
            <person name="Martinez-Arias R."/>
            <person name="Merkl R."/>
            <person name="Henne A."/>
            <person name="Gottschalk G."/>
        </authorList>
    </citation>
    <scope>NUCLEOTIDE SEQUENCE [LARGE SCALE GENOMIC DNA]</scope>
    <source>
        <strain evidence="8">Massachusetts / E88</strain>
    </source>
</reference>
<dbReference type="Gene3D" id="3.40.50.1360">
    <property type="match status" value="1"/>
</dbReference>
<dbReference type="SUPFAM" id="SSF100950">
    <property type="entry name" value="NagB/RpiA/CoA transferase-like"/>
    <property type="match status" value="1"/>
</dbReference>
<sequence>MSKCNIRRGGMSNCNNRELIKVAYYYYKKGLIQAEIAEKMGMSRQKVNRLLKKALKENIVQIQIIDIDKYNLELETKLEEKFKLKQTVVISAIDKKNITGSLGIAGAEYLEELLVKDDVIGVTWGKTLSEIANRLSYNNKLQTSVVQLIGGMDIAFTALKPDEITRTIAEKLGGKPYLLYAPAIVENKETKSAIMSDESLKTTFKNMEKCNVIIAGIGELNADSTLYKQKYFNEKYIEHLLSCQCVGDIGFRWYNEEGKIVEHDYKDKTIGYDILENKSNALVIGIAGGVSKYEAILGALKGNYLDVLITDSDTAKRLIEE</sequence>
<keyword evidence="3" id="KW-0238">DNA-binding</keyword>
<dbReference type="PANTHER" id="PTHR34294">
    <property type="entry name" value="TRANSCRIPTIONAL REGULATOR-RELATED"/>
    <property type="match status" value="1"/>
</dbReference>
<dbReference type="Pfam" id="PF04545">
    <property type="entry name" value="Sigma70_r4"/>
    <property type="match status" value="1"/>
</dbReference>
<dbReference type="GO" id="GO:0003677">
    <property type="term" value="F:DNA binding"/>
    <property type="evidence" value="ECO:0007669"/>
    <property type="project" value="UniProtKB-KW"/>
</dbReference>
<dbReference type="EMBL" id="AE015927">
    <property type="protein sequence ID" value="AAO35535.1"/>
    <property type="molecule type" value="Genomic_DNA"/>
</dbReference>
<evidence type="ECO:0000256" key="2">
    <source>
        <dbReference type="ARBA" id="ARBA00023015"/>
    </source>
</evidence>
<dbReference type="InterPro" id="IPR007630">
    <property type="entry name" value="RNA_pol_sigma70_r4"/>
</dbReference>
<dbReference type="HOGENOM" id="CLU_054506_1_1_9"/>
<dbReference type="GO" id="GO:0006352">
    <property type="term" value="P:DNA-templated transcription initiation"/>
    <property type="evidence" value="ECO:0007669"/>
    <property type="project" value="InterPro"/>
</dbReference>
<dbReference type="InterPro" id="IPR036388">
    <property type="entry name" value="WH-like_DNA-bd_sf"/>
</dbReference>
<keyword evidence="4" id="KW-0804">Transcription</keyword>
<dbReference type="InterPro" id="IPR013324">
    <property type="entry name" value="RNA_pol_sigma_r3/r4-like"/>
</dbReference>
<evidence type="ECO:0000256" key="1">
    <source>
        <dbReference type="ARBA" id="ARBA00010466"/>
    </source>
</evidence>
<feature type="domain" description="RNA polymerase sigma-70 region 4" evidence="6">
    <location>
        <begin position="25"/>
        <end position="56"/>
    </location>
</feature>
<dbReference type="Gene3D" id="1.10.10.10">
    <property type="entry name" value="Winged helix-like DNA-binding domain superfamily/Winged helix DNA-binding domain"/>
    <property type="match status" value="1"/>
</dbReference>
<name>Q896Q5_CLOTE</name>
<evidence type="ECO:0000256" key="3">
    <source>
        <dbReference type="ARBA" id="ARBA00023125"/>
    </source>
</evidence>
<comment type="similarity">
    <text evidence="1">Belongs to the SorC transcriptional regulatory family.</text>
</comment>
<protein>
    <submittedName>
        <fullName evidence="7">Transcriptional regulatory protein</fullName>
    </submittedName>
</protein>
<dbReference type="KEGG" id="ctc:CTC_00943"/>
<dbReference type="InterPro" id="IPR007324">
    <property type="entry name" value="Sugar-bd_dom_put"/>
</dbReference>
<feature type="domain" description="Sugar-binding" evidence="5">
    <location>
        <begin position="71"/>
        <end position="319"/>
    </location>
</feature>
<evidence type="ECO:0000313" key="7">
    <source>
        <dbReference type="EMBL" id="AAO35535.1"/>
    </source>
</evidence>
<dbReference type="PANTHER" id="PTHR34294:SF1">
    <property type="entry name" value="TRANSCRIPTIONAL REGULATOR LSRR"/>
    <property type="match status" value="1"/>
</dbReference>
<dbReference type="Proteomes" id="UP000001412">
    <property type="component" value="Chromosome"/>
</dbReference>
<keyword evidence="2" id="KW-0805">Transcription regulation</keyword>
<evidence type="ECO:0000259" key="6">
    <source>
        <dbReference type="Pfam" id="PF04545"/>
    </source>
</evidence>
<dbReference type="GO" id="GO:0030246">
    <property type="term" value="F:carbohydrate binding"/>
    <property type="evidence" value="ECO:0007669"/>
    <property type="project" value="InterPro"/>
</dbReference>
<keyword evidence="8" id="KW-1185">Reference proteome</keyword>